<sequence>MVMQISLLGGSSSSNEQPKTSIFLQLVVPKTLLPKRVLAPTDFGHSLIHHHQRRTKLFCTVGAYVEKTRQLVDIRRTHTYYSSLRRSSLSLLKDLSCSSPLHYIEGVYRRGSPDLRPFYKSATCYTGALIRCPIRLLATEQFTERRQLGTNWSGLESWSPEATHVSHRRWFCTRREKRFYCRSSTPASARPAMSNAAILQWLLHM</sequence>
<accession>A0A0V0YJR8</accession>
<protein>
    <submittedName>
        <fullName evidence="1">Uncharacterized protein</fullName>
    </submittedName>
</protein>
<comment type="caution">
    <text evidence="1">The sequence shown here is derived from an EMBL/GenBank/DDBJ whole genome shotgun (WGS) entry which is preliminary data.</text>
</comment>
<dbReference type="AlphaFoldDB" id="A0A0V0YJR8"/>
<gene>
    <name evidence="1" type="ORF">T4E_4675</name>
</gene>
<evidence type="ECO:0000313" key="2">
    <source>
        <dbReference type="Proteomes" id="UP000054815"/>
    </source>
</evidence>
<evidence type="ECO:0000313" key="1">
    <source>
        <dbReference type="EMBL" id="KRY00316.1"/>
    </source>
</evidence>
<reference evidence="1 2" key="1">
    <citation type="submission" date="2015-01" db="EMBL/GenBank/DDBJ databases">
        <title>Evolution of Trichinella species and genotypes.</title>
        <authorList>
            <person name="Korhonen P.K."/>
            <person name="Edoardo P."/>
            <person name="Giuseppe L.R."/>
            <person name="Gasser R.B."/>
        </authorList>
    </citation>
    <scope>NUCLEOTIDE SEQUENCE [LARGE SCALE GENOMIC DNA]</scope>
    <source>
        <strain evidence="1">ISS141</strain>
    </source>
</reference>
<dbReference type="EMBL" id="JYDU01000009">
    <property type="protein sequence ID" value="KRY00316.1"/>
    <property type="molecule type" value="Genomic_DNA"/>
</dbReference>
<proteinExistence type="predicted"/>
<organism evidence="1 2">
    <name type="scientific">Trichinella pseudospiralis</name>
    <name type="common">Parasitic roundworm</name>
    <dbReference type="NCBI Taxonomy" id="6337"/>
    <lineage>
        <taxon>Eukaryota</taxon>
        <taxon>Metazoa</taxon>
        <taxon>Ecdysozoa</taxon>
        <taxon>Nematoda</taxon>
        <taxon>Enoplea</taxon>
        <taxon>Dorylaimia</taxon>
        <taxon>Trichinellida</taxon>
        <taxon>Trichinellidae</taxon>
        <taxon>Trichinella</taxon>
    </lineage>
</organism>
<dbReference type="Proteomes" id="UP000054815">
    <property type="component" value="Unassembled WGS sequence"/>
</dbReference>
<name>A0A0V0YJR8_TRIPS</name>